<evidence type="ECO:0000313" key="4">
    <source>
        <dbReference type="Proteomes" id="UP001397290"/>
    </source>
</evidence>
<accession>A0AAW0RIA6</accession>
<evidence type="ECO:0000313" key="3">
    <source>
        <dbReference type="EMBL" id="KAK8141753.1"/>
    </source>
</evidence>
<feature type="signal peptide" evidence="1">
    <location>
        <begin position="1"/>
        <end position="18"/>
    </location>
</feature>
<keyword evidence="1" id="KW-0732">Signal</keyword>
<dbReference type="AlphaFoldDB" id="A0AAW0RIA6"/>
<reference evidence="3 4" key="1">
    <citation type="submission" date="2020-02" db="EMBL/GenBank/DDBJ databases">
        <title>Comparative genomics of the hypocrealean fungal genus Beauvera.</title>
        <authorList>
            <person name="Showalter D.N."/>
            <person name="Bushley K.E."/>
            <person name="Rehner S.A."/>
        </authorList>
    </citation>
    <scope>NUCLEOTIDE SEQUENCE [LARGE SCALE GENOMIC DNA]</scope>
    <source>
        <strain evidence="3 4">ARSEF4384</strain>
    </source>
</reference>
<dbReference type="EMBL" id="JAAHCF010000860">
    <property type="protein sequence ID" value="KAK8141753.1"/>
    <property type="molecule type" value="Genomic_DNA"/>
</dbReference>
<dbReference type="InterPro" id="IPR002918">
    <property type="entry name" value="Lipase_EstA/Esterase_EstB"/>
</dbReference>
<dbReference type="InterPro" id="IPR000073">
    <property type="entry name" value="AB_hydrolase_1"/>
</dbReference>
<keyword evidence="4" id="KW-1185">Reference proteome</keyword>
<protein>
    <recommendedName>
        <fullName evidence="2">AB hydrolase-1 domain-containing protein</fullName>
    </recommendedName>
</protein>
<comment type="caution">
    <text evidence="3">The sequence shown here is derived from an EMBL/GenBank/DDBJ whole genome shotgun (WGS) entry which is preliminary data.</text>
</comment>
<dbReference type="Proteomes" id="UP001397290">
    <property type="component" value="Unassembled WGS sequence"/>
</dbReference>
<evidence type="ECO:0000259" key="2">
    <source>
        <dbReference type="Pfam" id="PF12697"/>
    </source>
</evidence>
<evidence type="ECO:0000256" key="1">
    <source>
        <dbReference type="SAM" id="SignalP"/>
    </source>
</evidence>
<feature type="domain" description="AB hydrolase-1" evidence="2">
    <location>
        <begin position="49"/>
        <end position="167"/>
    </location>
</feature>
<dbReference type="PANTHER" id="PTHR32015:SF1">
    <property type="entry name" value="LIPASE"/>
    <property type="match status" value="1"/>
</dbReference>
<proteinExistence type="predicted"/>
<dbReference type="Gene3D" id="3.40.50.1820">
    <property type="entry name" value="alpha/beta hydrolase"/>
    <property type="match status" value="1"/>
</dbReference>
<organism evidence="3 4">
    <name type="scientific">Beauveria asiatica</name>
    <dbReference type="NCBI Taxonomy" id="1069075"/>
    <lineage>
        <taxon>Eukaryota</taxon>
        <taxon>Fungi</taxon>
        <taxon>Dikarya</taxon>
        <taxon>Ascomycota</taxon>
        <taxon>Pezizomycotina</taxon>
        <taxon>Sordariomycetes</taxon>
        <taxon>Hypocreomycetidae</taxon>
        <taxon>Hypocreales</taxon>
        <taxon>Cordycipitaceae</taxon>
        <taxon>Beauveria</taxon>
    </lineage>
</organism>
<dbReference type="Pfam" id="PF12697">
    <property type="entry name" value="Abhydrolase_6"/>
    <property type="match status" value="1"/>
</dbReference>
<name>A0AAW0RIA6_9HYPO</name>
<gene>
    <name evidence="3" type="ORF">G3M48_009969</name>
</gene>
<dbReference type="InterPro" id="IPR029058">
    <property type="entry name" value="AB_hydrolase_fold"/>
</dbReference>
<dbReference type="GO" id="GO:0016298">
    <property type="term" value="F:lipase activity"/>
    <property type="evidence" value="ECO:0007669"/>
    <property type="project" value="TreeGrafter"/>
</dbReference>
<dbReference type="SUPFAM" id="SSF53474">
    <property type="entry name" value="alpha/beta-Hydrolases"/>
    <property type="match status" value="1"/>
</dbReference>
<dbReference type="GO" id="GO:0016042">
    <property type="term" value="P:lipid catabolic process"/>
    <property type="evidence" value="ECO:0007669"/>
    <property type="project" value="InterPro"/>
</dbReference>
<dbReference type="PANTHER" id="PTHR32015">
    <property type="entry name" value="FASTING INDUCED LIPASE"/>
    <property type="match status" value="1"/>
</dbReference>
<feature type="chain" id="PRO_5043620488" description="AB hydrolase-1 domain-containing protein" evidence="1">
    <location>
        <begin position="19"/>
        <end position="293"/>
    </location>
</feature>
<sequence>MNLMIAAVLGRLIAVVSASPAASVPALRNRAIKHNDFSCQPSASHPNPVVLLHGLGATWYEDLYLLELWLQTKGFCTFSQTYGAYDGFPFVGGLKPIDESSHQIAALINEVHAKTNASKIDLVGHSEGGFQALYVPKFRAGTAALVENMVAIAPPTHGTTFAHLWTLAQLSGRDAPRRDVGAVLEKLGGCAPCNEISVGGASIAKLNDGKPIMQAGNKVTIITSKLDELVTPTDTAFVREDGVANIYVQEYCPFDPVGHIGEAYDKNVWNLVLNSLENQVGRKFFCVAGLPGK</sequence>